<feature type="domain" description="C2H2-type" evidence="7">
    <location>
        <begin position="8"/>
        <end position="35"/>
    </location>
</feature>
<dbReference type="Pfam" id="PF00096">
    <property type="entry name" value="zf-C2H2"/>
    <property type="match status" value="2"/>
</dbReference>
<dbReference type="Proteomes" id="UP000815677">
    <property type="component" value="Unassembled WGS sequence"/>
</dbReference>
<dbReference type="InterPro" id="IPR036236">
    <property type="entry name" value="Znf_C2H2_sf"/>
</dbReference>
<evidence type="ECO:0000313" key="8">
    <source>
        <dbReference type="EMBL" id="GAT52255.1"/>
    </source>
</evidence>
<protein>
    <recommendedName>
        <fullName evidence="7">C2H2-type domain-containing protein</fullName>
    </recommendedName>
</protein>
<proteinExistence type="predicted"/>
<dbReference type="PANTHER" id="PTHR24408:SF54">
    <property type="entry name" value="ZINC FINGER PROTEIN 316"/>
    <property type="match status" value="1"/>
</dbReference>
<evidence type="ECO:0000313" key="9">
    <source>
        <dbReference type="Proteomes" id="UP000815677"/>
    </source>
</evidence>
<organism evidence="8 9">
    <name type="scientific">Mycena chlorophos</name>
    <name type="common">Agaric fungus</name>
    <name type="synonym">Agaricus chlorophos</name>
    <dbReference type="NCBI Taxonomy" id="658473"/>
    <lineage>
        <taxon>Eukaryota</taxon>
        <taxon>Fungi</taxon>
        <taxon>Dikarya</taxon>
        <taxon>Basidiomycota</taxon>
        <taxon>Agaricomycotina</taxon>
        <taxon>Agaricomycetes</taxon>
        <taxon>Agaricomycetidae</taxon>
        <taxon>Agaricales</taxon>
        <taxon>Marasmiineae</taxon>
        <taxon>Mycenaceae</taxon>
        <taxon>Mycena</taxon>
    </lineage>
</organism>
<feature type="compositionally biased region" description="Low complexity" evidence="6">
    <location>
        <begin position="144"/>
        <end position="154"/>
    </location>
</feature>
<evidence type="ECO:0000256" key="6">
    <source>
        <dbReference type="SAM" id="MobiDB-lite"/>
    </source>
</evidence>
<accession>A0ABQ0LMG0</accession>
<dbReference type="SMART" id="SM00355">
    <property type="entry name" value="ZnF_C2H2"/>
    <property type="match status" value="2"/>
</dbReference>
<evidence type="ECO:0000256" key="3">
    <source>
        <dbReference type="ARBA" id="ARBA00022771"/>
    </source>
</evidence>
<feature type="region of interest" description="Disordered" evidence="6">
    <location>
        <begin position="58"/>
        <end position="110"/>
    </location>
</feature>
<dbReference type="InterPro" id="IPR013087">
    <property type="entry name" value="Znf_C2H2_type"/>
</dbReference>
<feature type="compositionally biased region" description="Pro residues" evidence="6">
    <location>
        <begin position="211"/>
        <end position="220"/>
    </location>
</feature>
<keyword evidence="1" id="KW-0479">Metal-binding</keyword>
<dbReference type="Gene3D" id="3.30.160.60">
    <property type="entry name" value="Classic Zinc Finger"/>
    <property type="match status" value="2"/>
</dbReference>
<sequence length="220" mass="23701">MSSSEKRHQCPDCDASFGTNSHLHRHRRIHSGLRDYPCPHCDFRSARADNLAAHINSVHINPHPRGPRGSRRRAAAAAQDDSAFDSSSSGHGSPISAGSSPQLLTAPLDPTRGSHPYYMAANPYASYADPSAAPSHPYAPPIRPASASPYYSQPQQPPLPLPPSTQYMQPPMGQYPPPSGPQPYAMGPLYGNPDVYDPYVSYPPGYDPSNPSGPYPPPPQ</sequence>
<dbReference type="EMBL" id="DF847666">
    <property type="protein sequence ID" value="GAT52255.1"/>
    <property type="molecule type" value="Genomic_DNA"/>
</dbReference>
<feature type="domain" description="C2H2-type" evidence="7">
    <location>
        <begin position="36"/>
        <end position="64"/>
    </location>
</feature>
<evidence type="ECO:0000259" key="7">
    <source>
        <dbReference type="PROSITE" id="PS50157"/>
    </source>
</evidence>
<evidence type="ECO:0000256" key="5">
    <source>
        <dbReference type="PROSITE-ProRule" id="PRU00042"/>
    </source>
</evidence>
<feature type="compositionally biased region" description="Basic and acidic residues" evidence="6">
    <location>
        <begin position="1"/>
        <end position="11"/>
    </location>
</feature>
<feature type="region of interest" description="Disordered" evidence="6">
    <location>
        <begin position="1"/>
        <end position="21"/>
    </location>
</feature>
<evidence type="ECO:0000256" key="2">
    <source>
        <dbReference type="ARBA" id="ARBA00022737"/>
    </source>
</evidence>
<gene>
    <name evidence="8" type="ORF">MCHLO_09326</name>
</gene>
<keyword evidence="3 5" id="KW-0863">Zinc-finger</keyword>
<dbReference type="PANTHER" id="PTHR24408">
    <property type="entry name" value="ZINC FINGER PROTEIN"/>
    <property type="match status" value="1"/>
</dbReference>
<feature type="compositionally biased region" description="Basic residues" evidence="6">
    <location>
        <begin position="65"/>
        <end position="74"/>
    </location>
</feature>
<evidence type="ECO:0000256" key="4">
    <source>
        <dbReference type="ARBA" id="ARBA00022833"/>
    </source>
</evidence>
<keyword evidence="2" id="KW-0677">Repeat</keyword>
<feature type="region of interest" description="Disordered" evidence="6">
    <location>
        <begin position="130"/>
        <end position="220"/>
    </location>
</feature>
<reference evidence="8" key="1">
    <citation type="submission" date="2014-09" db="EMBL/GenBank/DDBJ databases">
        <title>Genome sequence of the luminous mushroom Mycena chlorophos for searching fungal bioluminescence genes.</title>
        <authorList>
            <person name="Tanaka Y."/>
            <person name="Kasuga D."/>
            <person name="Oba Y."/>
            <person name="Hase S."/>
            <person name="Sato K."/>
            <person name="Oba Y."/>
            <person name="Sakakibara Y."/>
        </authorList>
    </citation>
    <scope>NUCLEOTIDE SEQUENCE</scope>
</reference>
<feature type="compositionally biased region" description="Low complexity" evidence="6">
    <location>
        <begin position="75"/>
        <end position="101"/>
    </location>
</feature>
<keyword evidence="4" id="KW-0862">Zinc</keyword>
<name>A0ABQ0LMG0_MYCCL</name>
<dbReference type="PROSITE" id="PS00028">
    <property type="entry name" value="ZINC_FINGER_C2H2_1"/>
    <property type="match status" value="1"/>
</dbReference>
<feature type="compositionally biased region" description="Low complexity" evidence="6">
    <location>
        <begin position="182"/>
        <end position="210"/>
    </location>
</feature>
<evidence type="ECO:0000256" key="1">
    <source>
        <dbReference type="ARBA" id="ARBA00022723"/>
    </source>
</evidence>
<dbReference type="PROSITE" id="PS50157">
    <property type="entry name" value="ZINC_FINGER_C2H2_2"/>
    <property type="match status" value="2"/>
</dbReference>
<keyword evidence="9" id="KW-1185">Reference proteome</keyword>
<dbReference type="SUPFAM" id="SSF57667">
    <property type="entry name" value="beta-beta-alpha zinc fingers"/>
    <property type="match status" value="1"/>
</dbReference>